<name>A0ABN1MYM3_9BACT</name>
<evidence type="ECO:0000313" key="1">
    <source>
        <dbReference type="EMBL" id="GAA0878490.1"/>
    </source>
</evidence>
<evidence type="ECO:0008006" key="3">
    <source>
        <dbReference type="Google" id="ProtNLM"/>
    </source>
</evidence>
<accession>A0ABN1MYM3</accession>
<evidence type="ECO:0000313" key="2">
    <source>
        <dbReference type="Proteomes" id="UP001500469"/>
    </source>
</evidence>
<dbReference type="EMBL" id="BAAAFI010000006">
    <property type="protein sequence ID" value="GAA0878490.1"/>
    <property type="molecule type" value="Genomic_DNA"/>
</dbReference>
<gene>
    <name evidence="1" type="ORF">GCM10009119_14580</name>
</gene>
<proteinExistence type="predicted"/>
<keyword evidence="2" id="KW-1185">Reference proteome</keyword>
<reference evidence="1 2" key="1">
    <citation type="journal article" date="2019" name="Int. J. Syst. Evol. Microbiol.">
        <title>The Global Catalogue of Microorganisms (GCM) 10K type strain sequencing project: providing services to taxonomists for standard genome sequencing and annotation.</title>
        <authorList>
            <consortium name="The Broad Institute Genomics Platform"/>
            <consortium name="The Broad Institute Genome Sequencing Center for Infectious Disease"/>
            <person name="Wu L."/>
            <person name="Ma J."/>
        </authorList>
    </citation>
    <scope>NUCLEOTIDE SEQUENCE [LARGE SCALE GENOMIC DNA]</scope>
    <source>
        <strain evidence="1 2">JCM 16112</strain>
    </source>
</reference>
<comment type="caution">
    <text evidence="1">The sequence shown here is derived from an EMBL/GenBank/DDBJ whole genome shotgun (WGS) entry which is preliminary data.</text>
</comment>
<protein>
    <recommendedName>
        <fullName evidence="3">Integrase-like protein</fullName>
    </recommendedName>
</protein>
<dbReference type="Proteomes" id="UP001500469">
    <property type="component" value="Unassembled WGS sequence"/>
</dbReference>
<organism evidence="1 2">
    <name type="scientific">Algoriphagus jejuensis</name>
    <dbReference type="NCBI Taxonomy" id="419934"/>
    <lineage>
        <taxon>Bacteria</taxon>
        <taxon>Pseudomonadati</taxon>
        <taxon>Bacteroidota</taxon>
        <taxon>Cytophagia</taxon>
        <taxon>Cytophagales</taxon>
        <taxon>Cyclobacteriaceae</taxon>
        <taxon>Algoriphagus</taxon>
    </lineage>
</organism>
<sequence>MGKNPIHGKEILAEKGSQRPEETLILAQARRNQKDRFAVLFQSLNVMKPQVIFDKKRKLRFQDFDKFLRPTSPIQWNVSNEVNVSLRFFYNMVKTGWAEKANQNTQIRSF</sequence>